<dbReference type="Proteomes" id="UP000484015">
    <property type="component" value="Unassembled WGS sequence"/>
</dbReference>
<dbReference type="Gene3D" id="3.30.450.20">
    <property type="entry name" value="PAS domain"/>
    <property type="match status" value="2"/>
</dbReference>
<dbReference type="NCBIfam" id="TIGR00254">
    <property type="entry name" value="GGDEF"/>
    <property type="match status" value="1"/>
</dbReference>
<dbReference type="GO" id="GO:0043709">
    <property type="term" value="P:cell adhesion involved in single-species biofilm formation"/>
    <property type="evidence" value="ECO:0007669"/>
    <property type="project" value="TreeGrafter"/>
</dbReference>
<dbReference type="InterPro" id="IPR006189">
    <property type="entry name" value="CHASE_dom"/>
</dbReference>
<dbReference type="OrthoDB" id="9812260at2"/>
<dbReference type="PROSITE" id="PS50839">
    <property type="entry name" value="CHASE"/>
    <property type="match status" value="1"/>
</dbReference>
<dbReference type="InterPro" id="IPR029787">
    <property type="entry name" value="Nucleotide_cyclase"/>
</dbReference>
<evidence type="ECO:0000256" key="7">
    <source>
        <dbReference type="SAM" id="MobiDB-lite"/>
    </source>
</evidence>
<dbReference type="PANTHER" id="PTHR45138">
    <property type="entry name" value="REGULATORY COMPONENTS OF SENSORY TRANSDUCTION SYSTEM"/>
    <property type="match status" value="1"/>
</dbReference>
<dbReference type="SUPFAM" id="SSF55781">
    <property type="entry name" value="GAF domain-like"/>
    <property type="match status" value="1"/>
</dbReference>
<dbReference type="GO" id="GO:1902201">
    <property type="term" value="P:negative regulation of bacterial-type flagellum-dependent cell motility"/>
    <property type="evidence" value="ECO:0007669"/>
    <property type="project" value="TreeGrafter"/>
</dbReference>
<feature type="transmembrane region" description="Helical" evidence="8">
    <location>
        <begin position="329"/>
        <end position="349"/>
    </location>
</feature>
<dbReference type="InterPro" id="IPR029016">
    <property type="entry name" value="GAF-like_dom_sf"/>
</dbReference>
<gene>
    <name evidence="11" type="ORF">GM668_23650</name>
</gene>
<dbReference type="InterPro" id="IPR035965">
    <property type="entry name" value="PAS-like_dom_sf"/>
</dbReference>
<dbReference type="InterPro" id="IPR000160">
    <property type="entry name" value="GGDEF_dom"/>
</dbReference>
<protein>
    <recommendedName>
        <fullName evidence="2">diguanylate cyclase</fullName>
        <ecNumber evidence="2">2.7.7.65</ecNumber>
    </recommendedName>
</protein>
<name>A0A6L6Q589_9BURK</name>
<proteinExistence type="predicted"/>
<dbReference type="RefSeq" id="WP_155441426.1">
    <property type="nucleotide sequence ID" value="NZ_WNLA01000020.1"/>
</dbReference>
<dbReference type="FunFam" id="3.30.70.270:FF:000001">
    <property type="entry name" value="Diguanylate cyclase domain protein"/>
    <property type="match status" value="1"/>
</dbReference>
<dbReference type="SUPFAM" id="SSF55785">
    <property type="entry name" value="PYP-like sensor domain (PAS domain)"/>
    <property type="match status" value="2"/>
</dbReference>
<evidence type="ECO:0000256" key="1">
    <source>
        <dbReference type="ARBA" id="ARBA00004370"/>
    </source>
</evidence>
<dbReference type="SMART" id="SM00267">
    <property type="entry name" value="GGDEF"/>
    <property type="match status" value="1"/>
</dbReference>
<dbReference type="GO" id="GO:0052621">
    <property type="term" value="F:diguanylate cyclase activity"/>
    <property type="evidence" value="ECO:0007669"/>
    <property type="project" value="UniProtKB-EC"/>
</dbReference>
<dbReference type="SMART" id="SM00065">
    <property type="entry name" value="GAF"/>
    <property type="match status" value="1"/>
</dbReference>
<dbReference type="EC" id="2.7.7.65" evidence="2"/>
<keyword evidence="12" id="KW-1185">Reference proteome</keyword>
<feature type="domain" description="CHASE" evidence="9">
    <location>
        <begin position="90"/>
        <end position="282"/>
    </location>
</feature>
<dbReference type="InterPro" id="IPR042240">
    <property type="entry name" value="CHASE_sf"/>
</dbReference>
<keyword evidence="5 8" id="KW-0472">Membrane</keyword>
<comment type="caution">
    <text evidence="11">The sequence shown here is derived from an EMBL/GenBank/DDBJ whole genome shotgun (WGS) entry which is preliminary data.</text>
</comment>
<dbReference type="CDD" id="cd01949">
    <property type="entry name" value="GGDEF"/>
    <property type="match status" value="1"/>
</dbReference>
<dbReference type="SUPFAM" id="SSF55073">
    <property type="entry name" value="Nucleotide cyclase"/>
    <property type="match status" value="1"/>
</dbReference>
<evidence type="ECO:0000313" key="12">
    <source>
        <dbReference type="Proteomes" id="UP000484015"/>
    </source>
</evidence>
<dbReference type="EMBL" id="WNLA01000020">
    <property type="protein sequence ID" value="MTW05073.1"/>
    <property type="molecule type" value="Genomic_DNA"/>
</dbReference>
<dbReference type="InterPro" id="IPR043128">
    <property type="entry name" value="Rev_trsase/Diguanyl_cyclase"/>
</dbReference>
<dbReference type="PANTHER" id="PTHR45138:SF9">
    <property type="entry name" value="DIGUANYLATE CYCLASE DGCM-RELATED"/>
    <property type="match status" value="1"/>
</dbReference>
<comment type="subcellular location">
    <subcellularLocation>
        <location evidence="1">Membrane</location>
    </subcellularLocation>
</comment>
<reference evidence="11 12" key="1">
    <citation type="submission" date="2019-11" db="EMBL/GenBank/DDBJ databases">
        <title>Type strains purchased from KCTC, JCM and DSMZ.</title>
        <authorList>
            <person name="Lu H."/>
        </authorList>
    </citation>
    <scope>NUCLEOTIDE SEQUENCE [LARGE SCALE GENOMIC DNA]</scope>
    <source>
        <strain evidence="11 12">KCTC 42409</strain>
    </source>
</reference>
<evidence type="ECO:0000313" key="11">
    <source>
        <dbReference type="EMBL" id="MTW05073.1"/>
    </source>
</evidence>
<evidence type="ECO:0000259" key="10">
    <source>
        <dbReference type="PROSITE" id="PS50887"/>
    </source>
</evidence>
<feature type="region of interest" description="Disordered" evidence="7">
    <location>
        <begin position="1000"/>
        <end position="1025"/>
    </location>
</feature>
<feature type="transmembrane region" description="Helical" evidence="8">
    <location>
        <begin position="22"/>
        <end position="44"/>
    </location>
</feature>
<dbReference type="Pfam" id="PF03924">
    <property type="entry name" value="CHASE"/>
    <property type="match status" value="1"/>
</dbReference>
<organism evidence="11 12">
    <name type="scientific">Pseudoduganella ginsengisoli</name>
    <dbReference type="NCBI Taxonomy" id="1462440"/>
    <lineage>
        <taxon>Bacteria</taxon>
        <taxon>Pseudomonadati</taxon>
        <taxon>Pseudomonadota</taxon>
        <taxon>Betaproteobacteria</taxon>
        <taxon>Burkholderiales</taxon>
        <taxon>Oxalobacteraceae</taxon>
        <taxon>Telluria group</taxon>
        <taxon>Pseudoduganella</taxon>
    </lineage>
</organism>
<evidence type="ECO:0000256" key="5">
    <source>
        <dbReference type="ARBA" id="ARBA00023136"/>
    </source>
</evidence>
<dbReference type="Gene3D" id="3.30.70.270">
    <property type="match status" value="1"/>
</dbReference>
<evidence type="ECO:0000256" key="8">
    <source>
        <dbReference type="SAM" id="Phobius"/>
    </source>
</evidence>
<feature type="domain" description="GGDEF" evidence="10">
    <location>
        <begin position="874"/>
        <end position="1007"/>
    </location>
</feature>
<dbReference type="Gene3D" id="3.30.450.350">
    <property type="entry name" value="CHASE domain"/>
    <property type="match status" value="1"/>
</dbReference>
<dbReference type="PROSITE" id="PS50887">
    <property type="entry name" value="GGDEF"/>
    <property type="match status" value="1"/>
</dbReference>
<evidence type="ECO:0000256" key="2">
    <source>
        <dbReference type="ARBA" id="ARBA00012528"/>
    </source>
</evidence>
<evidence type="ECO:0000256" key="3">
    <source>
        <dbReference type="ARBA" id="ARBA00022692"/>
    </source>
</evidence>
<accession>A0A6L6Q589</accession>
<dbReference type="Pfam" id="PF13185">
    <property type="entry name" value="GAF_2"/>
    <property type="match status" value="1"/>
</dbReference>
<keyword evidence="3 8" id="KW-0812">Transmembrane</keyword>
<dbReference type="InterPro" id="IPR050469">
    <property type="entry name" value="Diguanylate_Cyclase"/>
</dbReference>
<dbReference type="Gene3D" id="3.30.450.40">
    <property type="match status" value="1"/>
</dbReference>
<dbReference type="GO" id="GO:0005886">
    <property type="term" value="C:plasma membrane"/>
    <property type="evidence" value="ECO:0007669"/>
    <property type="project" value="TreeGrafter"/>
</dbReference>
<dbReference type="AlphaFoldDB" id="A0A6L6Q589"/>
<evidence type="ECO:0000256" key="4">
    <source>
        <dbReference type="ARBA" id="ARBA00022989"/>
    </source>
</evidence>
<evidence type="ECO:0000256" key="6">
    <source>
        <dbReference type="ARBA" id="ARBA00034247"/>
    </source>
</evidence>
<dbReference type="Pfam" id="PF00990">
    <property type="entry name" value="GGDEF"/>
    <property type="match status" value="1"/>
</dbReference>
<evidence type="ECO:0000259" key="9">
    <source>
        <dbReference type="PROSITE" id="PS50839"/>
    </source>
</evidence>
<comment type="catalytic activity">
    <reaction evidence="6">
        <text>2 GTP = 3',3'-c-di-GMP + 2 diphosphate</text>
        <dbReference type="Rhea" id="RHEA:24898"/>
        <dbReference type="ChEBI" id="CHEBI:33019"/>
        <dbReference type="ChEBI" id="CHEBI:37565"/>
        <dbReference type="ChEBI" id="CHEBI:58805"/>
        <dbReference type="EC" id="2.7.7.65"/>
    </reaction>
</comment>
<keyword evidence="4 8" id="KW-1133">Transmembrane helix</keyword>
<dbReference type="SMART" id="SM01079">
    <property type="entry name" value="CHASE"/>
    <property type="match status" value="1"/>
</dbReference>
<dbReference type="InterPro" id="IPR003018">
    <property type="entry name" value="GAF"/>
</dbReference>
<dbReference type="GO" id="GO:0007165">
    <property type="term" value="P:signal transduction"/>
    <property type="evidence" value="ECO:0007669"/>
    <property type="project" value="UniProtKB-ARBA"/>
</dbReference>
<sequence length="1025" mass="112888">MDEPTTRPKQRRPSERWLPQDLLSPALTSGLVLAVCLGSTWWLWNNARADAERDKQVDFNYRVHELVNNIAQRMQTYVQVLYGAQGLYASSEYVDRSEFHSYVTGQGLNEHFPGIQGIGHMRLVDAGQLQRHIAAVRSEGFPDYTVRPAGDRPQYAPIVYLEPFEGANLRAFGFDAMSEPGRRAALELARDTGMPAMSGKITLVQEASAHVQSGFLIVLPVYRNHVPHATLQQRRATIEGWVYSPFRMGDVMAGIGGERAASLDVEIYDGDAVDVANRMYDSVVDVPGVRVRRTVQKISIAGHRWTVQISGLPGSGVGLDDERDGRVRLIGLSGAVLSAMLPALAWLLAHSRRKSRAALAQAHQLADELAEGQAHIVAMAESAQRNQQVLRSILDSTVDGILVDNFRGVILNSNRRFREMWDVPEQLDWEADGAALMRHVSGQLVYPPVFDDAVQRMLSSNEEQRTLLHMKDGRVLEQYTRGICLGNESVRLWSFRDITERMHSERREQMRRHVLELLATGAPLESVLQSVVQGVEADNPGMLCALMLLDDDGRRLLVGAAPSLPAFFNAALHGHYVDMGEGCCGQAVMTGERVIVENMETDPLWRQYRDLSMRAGLKSCWSEPIRGATGKILGAFAIFQREPQRPSVAHMALIEQASRLAGIAIEQAQAGVALRAGEARFRSLYDNAPVALWEQDWSAVHGALQELRESGVEDLPLYLQNNPSQLARMAAMVRIVDVNAAALAQVGAAPGNKDLSALSLAQNFDASAMPAFGRALAALLQGAHLFSCESTFQRLDGATRQNELTLLVMPGHTHNLDFVIVSTVDITERKRMNDELLMLATTDFLTGLPNRREFMARLEDEQARLQRDVGVRGGRAAVLMLDIDHFKRINDEYGHAAGDAVLRHLAAQMRDCQRKIDMLGRVGGEEFAVLLPGADVPAAMAFAERLRQRIASTPLEIDGHVLAVTVSIGIAAMHARDPGGDAALIRADKALYRAKRGGRNRVELAGEGNDPDLEDKPEAVAPPAF</sequence>